<keyword evidence="4 6" id="KW-0472">Membrane</keyword>
<evidence type="ECO:0000256" key="4">
    <source>
        <dbReference type="ARBA" id="ARBA00023136"/>
    </source>
</evidence>
<feature type="region of interest" description="Disordered" evidence="5">
    <location>
        <begin position="1122"/>
        <end position="1203"/>
    </location>
</feature>
<evidence type="ECO:0000256" key="3">
    <source>
        <dbReference type="ARBA" id="ARBA00022989"/>
    </source>
</evidence>
<dbReference type="InterPro" id="IPR020846">
    <property type="entry name" value="MFS_dom"/>
</dbReference>
<feature type="transmembrane region" description="Helical" evidence="6">
    <location>
        <begin position="446"/>
        <end position="466"/>
    </location>
</feature>
<evidence type="ECO:0000256" key="1">
    <source>
        <dbReference type="ARBA" id="ARBA00004141"/>
    </source>
</evidence>
<feature type="transmembrane region" description="Helical" evidence="6">
    <location>
        <begin position="44"/>
        <end position="63"/>
    </location>
</feature>
<dbReference type="EMBL" id="JADBGQ010000006">
    <property type="protein sequence ID" value="KAG5392386.1"/>
    <property type="molecule type" value="Genomic_DNA"/>
</dbReference>
<evidence type="ECO:0000313" key="9">
    <source>
        <dbReference type="Proteomes" id="UP000823674"/>
    </source>
</evidence>
<dbReference type="CDD" id="cd17378">
    <property type="entry name" value="MFS_OCT_plant"/>
    <property type="match status" value="2"/>
</dbReference>
<gene>
    <name evidence="8" type="primary">A06p013790.1_BraROA</name>
    <name evidence="8" type="ORF">IGI04_022349</name>
</gene>
<keyword evidence="9" id="KW-1185">Reference proteome</keyword>
<feature type="transmembrane region" description="Helical" evidence="6">
    <location>
        <begin position="210"/>
        <end position="233"/>
    </location>
</feature>
<comment type="caution">
    <text evidence="8">The sequence shown here is derived from an EMBL/GenBank/DDBJ whole genome shotgun (WGS) entry which is preliminary data.</text>
</comment>
<feature type="transmembrane region" description="Helical" evidence="6">
    <location>
        <begin position="1463"/>
        <end position="1485"/>
    </location>
</feature>
<feature type="transmembrane region" description="Helical" evidence="6">
    <location>
        <begin position="1407"/>
        <end position="1430"/>
    </location>
</feature>
<feature type="transmembrane region" description="Helical" evidence="6">
    <location>
        <begin position="126"/>
        <end position="142"/>
    </location>
</feature>
<dbReference type="PROSITE" id="PS50850">
    <property type="entry name" value="MFS"/>
    <property type="match status" value="2"/>
</dbReference>
<feature type="transmembrane region" description="Helical" evidence="6">
    <location>
        <begin position="472"/>
        <end position="491"/>
    </location>
</feature>
<feature type="transmembrane region" description="Helical" evidence="6">
    <location>
        <begin position="834"/>
        <end position="854"/>
    </location>
</feature>
<feature type="transmembrane region" description="Helical" evidence="6">
    <location>
        <begin position="410"/>
        <end position="434"/>
    </location>
</feature>
<feature type="compositionally biased region" description="Basic and acidic residues" evidence="5">
    <location>
        <begin position="1140"/>
        <end position="1149"/>
    </location>
</feature>
<dbReference type="SUPFAM" id="SSF103473">
    <property type="entry name" value="MFS general substrate transporter"/>
    <property type="match status" value="3"/>
</dbReference>
<feature type="transmembrane region" description="Helical" evidence="6">
    <location>
        <begin position="724"/>
        <end position="746"/>
    </location>
</feature>
<evidence type="ECO:0000256" key="5">
    <source>
        <dbReference type="SAM" id="MobiDB-lite"/>
    </source>
</evidence>
<protein>
    <recommendedName>
        <fullName evidence="7">Major facilitator superfamily (MFS) profile domain-containing protein</fullName>
    </recommendedName>
</protein>
<feature type="transmembrane region" description="Helical" evidence="6">
    <location>
        <begin position="640"/>
        <end position="659"/>
    </location>
</feature>
<comment type="subcellular location">
    <subcellularLocation>
        <location evidence="1">Membrane</location>
        <topology evidence="1">Multi-pass membrane protein</topology>
    </subcellularLocation>
</comment>
<feature type="transmembrane region" description="Helical" evidence="6">
    <location>
        <begin position="1379"/>
        <end position="1395"/>
    </location>
</feature>
<accession>A0ABQ7M0N9</accession>
<evidence type="ECO:0000256" key="2">
    <source>
        <dbReference type="ARBA" id="ARBA00022692"/>
    </source>
</evidence>
<name>A0ABQ7M0N9_BRACM</name>
<feature type="transmembrane region" description="Helical" evidence="6">
    <location>
        <begin position="239"/>
        <end position="259"/>
    </location>
</feature>
<feature type="transmembrane region" description="Helical" evidence="6">
    <location>
        <begin position="923"/>
        <end position="947"/>
    </location>
</feature>
<feature type="transmembrane region" description="Helical" evidence="6">
    <location>
        <begin position="985"/>
        <end position="1004"/>
    </location>
</feature>
<feature type="transmembrane region" description="Helical" evidence="6">
    <location>
        <begin position="897"/>
        <end position="917"/>
    </location>
</feature>
<keyword evidence="3 6" id="KW-1133">Transmembrane helix</keyword>
<feature type="transmembrane region" description="Helical" evidence="6">
    <location>
        <begin position="1491"/>
        <end position="1509"/>
    </location>
</feature>
<feature type="transmembrane region" description="Helical" evidence="6">
    <location>
        <begin position="752"/>
        <end position="772"/>
    </location>
</feature>
<dbReference type="InterPro" id="IPR036259">
    <property type="entry name" value="MFS_trans_sf"/>
</dbReference>
<proteinExistence type="predicted"/>
<feature type="transmembrane region" description="Helical" evidence="6">
    <location>
        <begin position="665"/>
        <end position="690"/>
    </location>
</feature>
<dbReference type="Pfam" id="PF00083">
    <property type="entry name" value="Sugar_tr"/>
    <property type="match status" value="3"/>
</dbReference>
<organism evidence="8 9">
    <name type="scientific">Brassica rapa subsp. trilocularis</name>
    <dbReference type="NCBI Taxonomy" id="1813537"/>
    <lineage>
        <taxon>Eukaryota</taxon>
        <taxon>Viridiplantae</taxon>
        <taxon>Streptophyta</taxon>
        <taxon>Embryophyta</taxon>
        <taxon>Tracheophyta</taxon>
        <taxon>Spermatophyta</taxon>
        <taxon>Magnoliopsida</taxon>
        <taxon>eudicotyledons</taxon>
        <taxon>Gunneridae</taxon>
        <taxon>Pentapetalae</taxon>
        <taxon>rosids</taxon>
        <taxon>malvids</taxon>
        <taxon>Brassicales</taxon>
        <taxon>Brassicaceae</taxon>
        <taxon>Brassiceae</taxon>
        <taxon>Brassica</taxon>
    </lineage>
</organism>
<feature type="domain" description="Major facilitator superfamily (MFS) profile" evidence="7">
    <location>
        <begin position="556"/>
        <end position="1008"/>
    </location>
</feature>
<feature type="domain" description="Major facilitator superfamily (MFS) profile" evidence="7">
    <location>
        <begin position="46"/>
        <end position="495"/>
    </location>
</feature>
<feature type="transmembrane region" description="Helical" evidence="6">
    <location>
        <begin position="353"/>
        <end position="375"/>
    </location>
</feature>
<feature type="transmembrane region" description="Helical" evidence="6">
    <location>
        <begin position="384"/>
        <end position="404"/>
    </location>
</feature>
<dbReference type="Gene3D" id="1.20.1250.20">
    <property type="entry name" value="MFS general substrate transporter like domains"/>
    <property type="match status" value="3"/>
</dbReference>
<evidence type="ECO:0000256" key="6">
    <source>
        <dbReference type="SAM" id="Phobius"/>
    </source>
</evidence>
<keyword evidence="2 6" id="KW-0812">Transmembrane</keyword>
<dbReference type="PANTHER" id="PTHR24064">
    <property type="entry name" value="SOLUTE CARRIER FAMILY 22 MEMBER"/>
    <property type="match status" value="1"/>
</dbReference>
<evidence type="ECO:0000259" key="7">
    <source>
        <dbReference type="PROSITE" id="PS50850"/>
    </source>
</evidence>
<sequence>MADQSKPLLLSADDSNVDHKTRPEALTFDNIVEQSLSDFGFWQLFQVILVGLALFFDAQQIFITVYTDAYPTWHCLNHTICDHSTSDICQLPRSAWEWDGGSKDKTVISDLGLECSSSLLRSMPSSAFYIGAIVGGFVLALIPDGSLGRKKLVLLSTFAMSITSISVAFSTNVWIYTTLKFIIGFSRSQTWSYALVLISERVSTRWRPRATMIPFTFFVLGFMSLSGIAFLAQHSSWRFLYLYTAVPAIFYCIFLYIFALESPRWLHMQGNDEEAINVLKSMSSKNKPYLESLVSQLPLEQETSEELPRYSIKDFFFRKWAFRRIVVVMIILFGLGISYYGVPLAARDIDVNIYLSETLNAVVELPTFIITPIILERFNRRSSVLVNTLLGGASGVLCFVLSLLGKTGIAFAFELATFFCARIGFNLMAVYMVEMFPTCVRSSATMMFRQALVVGGACCPLIASIGRDLPSVSFAIFGVAMSGFGLFVLILPETKGSSLCDTMEEQEKRDQTINTKPLLLSHIGADDSNVDHKTRPEALTFDSIVEHSLSDFGFWQLFQVILVGLTLLFDAQQIFITVYTDAYPTWHCLNHTICDQATSDICKLPRSAWEWDGGSTDKTIISDFGLECSSSLLRGMPTSAFYIGGIVGGFVLALIPDGFLGRKKLVFLSTFATSVTAISVVFSINVWIYTTLKFVNGFTKSQTWSYAMVLISERVSTKWRPRATMIPFTFFVLGFMSLSGIAYLAQHSSWRFLYLYTAVPALLYCIFLYIFALESPRWLHLQGNDEEAIKVLKSMSSKNKPYLESLVSVLPLEQETSEELPRYSIKDFFFRKWAFRRIVVVMIIMFGLGISYYGVPLAARDIDVNIYLSETLNAVVELPSFVITPIILERVNRRSSVLVNTLLGGASGVLCFVLSVLGKTGIAFAFELATFFCARIGFNLMAVYIVEMFPTCVRSSATMMFRQALVVGGACCPLIASIGRDLPSVSFAIFGVAMSGLGLFVLILPETKGSSLCDTMEEQEKRDQAINSSHEHVGVFLELLDIELAKIRYRQKLPKEVGRERICKEFLEKTGISLSWEPFKSKYDILRNMYGSYKRLKNFTGVSADDNTGSKPEAMYSTHVQDAEQNEQLDKSVPETQDNDGDHTNDVHHHSQTISLDSPPRSPIGPSKRSNRKQARVAPYESGRGKDVALSREKNIPRRRKSFEKEINEQFKEMMELRRSQVAEAKERREKNDAQPFKEAYEILKSIQGYDLHGNFSGERFKALQHCHGDPSSANPEQNTIRPTMESYKDFAAPSRSELMSLFEEVGYKRGYGKMGDGRESSFSVGFNINHTICDHSTSDICKLPRSAWEWDGGSKDKTVISEFGLECSSSLLRGMPTSAFYIGAIVGGFFLALIPDGSLGHKKLVLFSTFAMSITSISVVFSTNVWIYTTLKFVIGFTRSQTWSYALVLISERVPTKWRPRVTMIPFTLFVLGFMSLSGIAYLARHSSWRYLYVYTAVPATFHCILASSTSSHSNHHGGFTCKETTKKPLLFSKACHLRTKPTWESLVSTLPLGQETVESLPRYSIKDFFFRKWAFRRILVVMIILFGMGMSYYGVPLATRDIDVNIYLSETLNAAVEFPTFIITRSYWRGSTEEALFL</sequence>
<feature type="transmembrane region" description="Helical" evidence="6">
    <location>
        <begin position="321"/>
        <end position="341"/>
    </location>
</feature>
<dbReference type="Proteomes" id="UP000823674">
    <property type="component" value="Chromosome A06"/>
</dbReference>
<reference evidence="8 9" key="1">
    <citation type="submission" date="2021-03" db="EMBL/GenBank/DDBJ databases">
        <authorList>
            <person name="King G.J."/>
            <person name="Bancroft I."/>
            <person name="Baten A."/>
            <person name="Bloomfield J."/>
            <person name="Borpatragohain P."/>
            <person name="He Z."/>
            <person name="Irish N."/>
            <person name="Irwin J."/>
            <person name="Liu K."/>
            <person name="Mauleon R.P."/>
            <person name="Moore J."/>
            <person name="Morris R."/>
            <person name="Ostergaard L."/>
            <person name="Wang B."/>
            <person name="Wells R."/>
        </authorList>
    </citation>
    <scope>NUCLEOTIDE SEQUENCE [LARGE SCALE GENOMIC DNA]</scope>
    <source>
        <strain evidence="8">R-o-18</strain>
        <tissue evidence="8">Leaf</tissue>
    </source>
</reference>
<dbReference type="InterPro" id="IPR005828">
    <property type="entry name" value="MFS_sugar_transport-like"/>
</dbReference>
<feature type="transmembrane region" description="Helical" evidence="6">
    <location>
        <begin position="154"/>
        <end position="175"/>
    </location>
</feature>
<feature type="compositionally biased region" description="Basic and acidic residues" evidence="5">
    <location>
        <begin position="1183"/>
        <end position="1196"/>
    </location>
</feature>
<feature type="transmembrane region" description="Helical" evidence="6">
    <location>
        <begin position="1576"/>
        <end position="1597"/>
    </location>
</feature>
<evidence type="ECO:0000313" key="8">
    <source>
        <dbReference type="EMBL" id="KAG5392386.1"/>
    </source>
</evidence>